<dbReference type="InterPro" id="IPR000160">
    <property type="entry name" value="GGDEF_dom"/>
</dbReference>
<feature type="non-terminal residue" evidence="2">
    <location>
        <position position="135"/>
    </location>
</feature>
<evidence type="ECO:0000259" key="1">
    <source>
        <dbReference type="PROSITE" id="PS50887"/>
    </source>
</evidence>
<feature type="non-terminal residue" evidence="2">
    <location>
        <position position="1"/>
    </location>
</feature>
<protein>
    <submittedName>
        <fullName evidence="2">16039_t:CDS:1</fullName>
    </submittedName>
</protein>
<dbReference type="PROSITE" id="PS50887">
    <property type="entry name" value="GGDEF"/>
    <property type="match status" value="1"/>
</dbReference>
<evidence type="ECO:0000313" key="3">
    <source>
        <dbReference type="Proteomes" id="UP000789396"/>
    </source>
</evidence>
<dbReference type="PANTHER" id="PTHR45138">
    <property type="entry name" value="REGULATORY COMPONENTS OF SENSORY TRANSDUCTION SYSTEM"/>
    <property type="match status" value="1"/>
</dbReference>
<accession>A0A9N9P802</accession>
<dbReference type="Proteomes" id="UP000789396">
    <property type="component" value="Unassembled WGS sequence"/>
</dbReference>
<dbReference type="SMART" id="SM00267">
    <property type="entry name" value="GGDEF"/>
    <property type="match status" value="1"/>
</dbReference>
<dbReference type="InterPro" id="IPR029787">
    <property type="entry name" value="Nucleotide_cyclase"/>
</dbReference>
<dbReference type="GO" id="GO:0052621">
    <property type="term" value="F:diguanylate cyclase activity"/>
    <property type="evidence" value="ECO:0007669"/>
    <property type="project" value="TreeGrafter"/>
</dbReference>
<dbReference type="GO" id="GO:0043709">
    <property type="term" value="P:cell adhesion involved in single-species biofilm formation"/>
    <property type="evidence" value="ECO:0007669"/>
    <property type="project" value="TreeGrafter"/>
</dbReference>
<sequence length="135" mass="15497">DYILKELARLVQTLIHSEDIFAQYGREEFIILLKNKKSELAFESAKKIQKVIESHEFNYNGKCLLVTVSFGIANINLSVESHEDLLKHADDASYIAKRQGQNQVKIWIKEIDFVDKEIDSNGKEIDLNDKEIGSN</sequence>
<dbReference type="OrthoDB" id="2324354at2759"/>
<reference evidence="2" key="1">
    <citation type="submission" date="2021-06" db="EMBL/GenBank/DDBJ databases">
        <authorList>
            <person name="Kallberg Y."/>
            <person name="Tangrot J."/>
            <person name="Rosling A."/>
        </authorList>
    </citation>
    <scope>NUCLEOTIDE SEQUENCE</scope>
    <source>
        <strain evidence="2">IN212</strain>
    </source>
</reference>
<name>A0A9N9P802_9GLOM</name>
<feature type="domain" description="GGDEF" evidence="1">
    <location>
        <begin position="1"/>
        <end position="109"/>
    </location>
</feature>
<dbReference type="Gene3D" id="3.30.70.270">
    <property type="match status" value="1"/>
</dbReference>
<dbReference type="Pfam" id="PF00990">
    <property type="entry name" value="GGDEF"/>
    <property type="match status" value="1"/>
</dbReference>
<dbReference type="PANTHER" id="PTHR45138:SF9">
    <property type="entry name" value="DIGUANYLATE CYCLASE DGCM-RELATED"/>
    <property type="match status" value="1"/>
</dbReference>
<dbReference type="InterPro" id="IPR050469">
    <property type="entry name" value="Diguanylate_Cyclase"/>
</dbReference>
<dbReference type="AlphaFoldDB" id="A0A9N9P802"/>
<proteinExistence type="predicted"/>
<organism evidence="2 3">
    <name type="scientific">Racocetra fulgida</name>
    <dbReference type="NCBI Taxonomy" id="60492"/>
    <lineage>
        <taxon>Eukaryota</taxon>
        <taxon>Fungi</taxon>
        <taxon>Fungi incertae sedis</taxon>
        <taxon>Mucoromycota</taxon>
        <taxon>Glomeromycotina</taxon>
        <taxon>Glomeromycetes</taxon>
        <taxon>Diversisporales</taxon>
        <taxon>Gigasporaceae</taxon>
        <taxon>Racocetra</taxon>
    </lineage>
</organism>
<dbReference type="CDD" id="cd01949">
    <property type="entry name" value="GGDEF"/>
    <property type="match status" value="1"/>
</dbReference>
<evidence type="ECO:0000313" key="2">
    <source>
        <dbReference type="EMBL" id="CAG8795290.1"/>
    </source>
</evidence>
<dbReference type="GO" id="GO:0005886">
    <property type="term" value="C:plasma membrane"/>
    <property type="evidence" value="ECO:0007669"/>
    <property type="project" value="TreeGrafter"/>
</dbReference>
<dbReference type="SUPFAM" id="SSF55073">
    <property type="entry name" value="Nucleotide cyclase"/>
    <property type="match status" value="1"/>
</dbReference>
<dbReference type="NCBIfam" id="TIGR00254">
    <property type="entry name" value="GGDEF"/>
    <property type="match status" value="1"/>
</dbReference>
<dbReference type="EMBL" id="CAJVPZ010065455">
    <property type="protein sequence ID" value="CAG8795290.1"/>
    <property type="molecule type" value="Genomic_DNA"/>
</dbReference>
<comment type="caution">
    <text evidence="2">The sequence shown here is derived from an EMBL/GenBank/DDBJ whole genome shotgun (WGS) entry which is preliminary data.</text>
</comment>
<keyword evidence="3" id="KW-1185">Reference proteome</keyword>
<gene>
    <name evidence="2" type="ORF">RFULGI_LOCUS17165</name>
</gene>
<dbReference type="InterPro" id="IPR043128">
    <property type="entry name" value="Rev_trsase/Diguanyl_cyclase"/>
</dbReference>